<protein>
    <submittedName>
        <fullName evidence="2">Formylglycine-generating enzyme, required for sulfatase activity, contains SUMF1/FGE domain</fullName>
    </submittedName>
</protein>
<dbReference type="Gene3D" id="3.40.50.300">
    <property type="entry name" value="P-loop containing nucleotide triphosphate hydrolases"/>
    <property type="match status" value="1"/>
</dbReference>
<dbReference type="Gene3D" id="3.40.50.10140">
    <property type="entry name" value="Toll/interleukin-1 receptor homology (TIR) domain"/>
    <property type="match status" value="1"/>
</dbReference>
<dbReference type="GO" id="GO:0007165">
    <property type="term" value="P:signal transduction"/>
    <property type="evidence" value="ECO:0007669"/>
    <property type="project" value="InterPro"/>
</dbReference>
<dbReference type="Pfam" id="PF03781">
    <property type="entry name" value="FGE-sulfatase"/>
    <property type="match status" value="1"/>
</dbReference>
<evidence type="ECO:0000259" key="1">
    <source>
        <dbReference type="PROSITE" id="PS50104"/>
    </source>
</evidence>
<dbReference type="SUPFAM" id="SSF52200">
    <property type="entry name" value="Toll/Interleukin receptor TIR domain"/>
    <property type="match status" value="1"/>
</dbReference>
<dbReference type="InterPro" id="IPR000157">
    <property type="entry name" value="TIR_dom"/>
</dbReference>
<dbReference type="EMBL" id="FOIA01000033">
    <property type="protein sequence ID" value="SET52402.1"/>
    <property type="molecule type" value="Genomic_DNA"/>
</dbReference>
<evidence type="ECO:0000313" key="2">
    <source>
        <dbReference type="EMBL" id="SET52402.1"/>
    </source>
</evidence>
<reference evidence="3" key="1">
    <citation type="submission" date="2016-10" db="EMBL/GenBank/DDBJ databases">
        <authorList>
            <person name="Varghese N."/>
            <person name="Submissions S."/>
        </authorList>
    </citation>
    <scope>NUCLEOTIDE SEQUENCE [LARGE SCALE GENOMIC DNA]</scope>
    <source>
        <strain evidence="3">Nm71</strain>
    </source>
</reference>
<dbReference type="InterPro" id="IPR051043">
    <property type="entry name" value="Sulfatase_Mod_Factor_Kinase"/>
</dbReference>
<sequence>MSKIFLSHSSYNNAHALALACWLKENGWDDYFLDVDEPAKGLAPGERWQASLKHAAHRCEAVIFLISPAWRDSRWCQAEFLLAKQLGKAIFGVLVEATPLETLPKEMTAEWQLCDLVQGAKRCTYQVSHDPIVPQTEVSFADAGLTRLKIGLQRAGLDPASFPWPPHDDPKRVPYRGMKPLEAVDAAVFFGRDAAIVHGLDTLRAMQEQHIERMLVILGASGSGKSSFMRAGLWPRLMRDDLHFLPLPVIRPEHAVLNGPAGLIASLETAFNDLGQTKTRASIRTELQAPNGLMHLLNELQQLACTRISAAFSSTRESEKPVPTVVIAIDQAEELTSTEGRKESEPFLAMLAENLSLPESDQVTLERIKNRPLVIVTIRSDAYERLQTEPSLEDISPRLFDLPPISPKQYKTVIEGPATRATAAGHKLTVESKLTEQLLRDAEGADALPLLAFTLERLYVEYGSDGDLRLDEYNAMGGVRGSIEAVVEAAFAEPGRQPVVPAGKAERNALLHKAFVPWLAGVDPHTSERMRKIARWDELPPETHPLLERLIEVRLLLRDRCKLDYGMQESEAVEVVEVAHEALLRQWNMLSQWLDDDEIDLKALESVQRAASDWRKHGGTDTWLVHGGARLVAAERICARTDFNRLLGEAGSAYLTACRAKEDQLQRALKGTPEYDLKDLTQKWQKRTGLKRLFGLVGWWKLFRFRGLASPESLESTFLRWSRARASINALVLVLLIAFLTQVLIQSADWAKENDLTTEYALFKPLWVLGYTPKPELVEVPAGQFTMGCLEGRDDVAYRCGSDEKPVHEVTIPKPFLMGKHEVTFLEYDTFVWHMRQNGNKRKDGSEWLYPDDENWPDRLNRPVINVNWHDAQAYTRWLGQQTGQTCRLPTEAEWEYAARGGKATAYHWGSEFGNNNANCNNCGSDWDGDMTAPVGSFPANPYDLHDMSGNVWEWTCSGYSDELVKEIAQQCLQADSTKNRVLRGGSWYYDPNLMRASNRHNDHPVDRYYDIVFRVLCLSPIE</sequence>
<dbReference type="Gene3D" id="3.90.1580.10">
    <property type="entry name" value="paralog of FGE (formylglycine-generating enzyme)"/>
    <property type="match status" value="1"/>
</dbReference>
<keyword evidence="3" id="KW-1185">Reference proteome</keyword>
<dbReference type="PANTHER" id="PTHR23150:SF19">
    <property type="entry name" value="FORMYLGLYCINE-GENERATING ENZYME"/>
    <property type="match status" value="1"/>
</dbReference>
<dbReference type="InterPro" id="IPR005532">
    <property type="entry name" value="SUMF_dom"/>
</dbReference>
<dbReference type="AlphaFoldDB" id="A0A1I0F5A4"/>
<dbReference type="InterPro" id="IPR027417">
    <property type="entry name" value="P-loop_NTPase"/>
</dbReference>
<proteinExistence type="predicted"/>
<dbReference type="Pfam" id="PF13676">
    <property type="entry name" value="TIR_2"/>
    <property type="match status" value="1"/>
</dbReference>
<organism evidence="2 3">
    <name type="scientific">Nitrosomonas marina</name>
    <dbReference type="NCBI Taxonomy" id="917"/>
    <lineage>
        <taxon>Bacteria</taxon>
        <taxon>Pseudomonadati</taxon>
        <taxon>Pseudomonadota</taxon>
        <taxon>Betaproteobacteria</taxon>
        <taxon>Nitrosomonadales</taxon>
        <taxon>Nitrosomonadaceae</taxon>
        <taxon>Nitrosomonas</taxon>
    </lineage>
</organism>
<dbReference type="InterPro" id="IPR042095">
    <property type="entry name" value="SUMF_sf"/>
</dbReference>
<dbReference type="PROSITE" id="PS50104">
    <property type="entry name" value="TIR"/>
    <property type="match status" value="1"/>
</dbReference>
<dbReference type="RefSeq" id="WP_090660882.1">
    <property type="nucleotide sequence ID" value="NZ_FOIA01000033.1"/>
</dbReference>
<dbReference type="InterPro" id="IPR035897">
    <property type="entry name" value="Toll_tir_struct_dom_sf"/>
</dbReference>
<dbReference type="Proteomes" id="UP000199345">
    <property type="component" value="Unassembled WGS sequence"/>
</dbReference>
<dbReference type="Pfam" id="PF20703">
    <property type="entry name" value="nSTAND1"/>
    <property type="match status" value="1"/>
</dbReference>
<feature type="domain" description="TIR" evidence="1">
    <location>
        <begin position="1"/>
        <end position="148"/>
    </location>
</feature>
<accession>A0A1I0F5A4</accession>
<dbReference type="GO" id="GO:0120147">
    <property type="term" value="F:formylglycine-generating oxidase activity"/>
    <property type="evidence" value="ECO:0007669"/>
    <property type="project" value="TreeGrafter"/>
</dbReference>
<evidence type="ECO:0000313" key="3">
    <source>
        <dbReference type="Proteomes" id="UP000199345"/>
    </source>
</evidence>
<dbReference type="SUPFAM" id="SSF56436">
    <property type="entry name" value="C-type lectin-like"/>
    <property type="match status" value="1"/>
</dbReference>
<dbReference type="PANTHER" id="PTHR23150">
    <property type="entry name" value="SULFATASE MODIFYING FACTOR 1, 2"/>
    <property type="match status" value="1"/>
</dbReference>
<dbReference type="InterPro" id="IPR049052">
    <property type="entry name" value="nSTAND1"/>
</dbReference>
<gene>
    <name evidence="2" type="ORF">SAMN05216326_1337</name>
</gene>
<dbReference type="PROSITE" id="PS51257">
    <property type="entry name" value="PROKAR_LIPOPROTEIN"/>
    <property type="match status" value="1"/>
</dbReference>
<name>A0A1I0F5A4_9PROT</name>
<dbReference type="InterPro" id="IPR016187">
    <property type="entry name" value="CTDL_fold"/>
</dbReference>
<dbReference type="OrthoDB" id="9768004at2"/>